<sequence>MRARKPCAWHMLAIAGLVAAACASVAFAQYDIVLDVVDALDPETEAALTRLDTAAFKTDVNLDDDGWTFVIGNLRFLPPNATEVTSWSEHVDGHVCDKVLVLAQAEDCRQVSIAHDGYSTAFIGVKLLNPLTVLGDIWDFSA</sequence>
<dbReference type="HOGENOM" id="CLU_1818554_0_0_1"/>
<evidence type="ECO:0000313" key="1">
    <source>
        <dbReference type="EMBL" id="AAF60176.1"/>
    </source>
</evidence>
<dbReference type="EMBL" id="AF239806">
    <property type="protein sequence ID" value="AAF60176.1"/>
    <property type="molecule type" value="mRNA"/>
</dbReference>
<protein>
    <submittedName>
        <fullName evidence="1">Early zygote protein</fullName>
    </submittedName>
</protein>
<dbReference type="PROSITE" id="PS51257">
    <property type="entry name" value="PROKAR_LIPOPROTEIN"/>
    <property type="match status" value="1"/>
</dbReference>
<accession>Q9LD15</accession>
<organism evidence="1">
    <name type="scientific">Chlamydomonas reinhardtii</name>
    <name type="common">Chlamydomonas smithii</name>
    <dbReference type="NCBI Taxonomy" id="3055"/>
    <lineage>
        <taxon>Eukaryota</taxon>
        <taxon>Viridiplantae</taxon>
        <taxon>Chlorophyta</taxon>
        <taxon>core chlorophytes</taxon>
        <taxon>Chlorophyceae</taxon>
        <taxon>CS clade</taxon>
        <taxon>Chlamydomonadales</taxon>
        <taxon>Chlamydomonadaceae</taxon>
        <taxon>Chlamydomonas</taxon>
    </lineage>
</organism>
<reference evidence="1" key="1">
    <citation type="journal article" date="1987" name="Mol. Cell. Biol.">
        <title>Transcription of novel genes, including a gene linked to the mating-type locus, induced by Chlamydomonas fertilization.</title>
        <authorList>
            <person name="Ferris P.J."/>
            <person name="Goodenough U.W."/>
        </authorList>
    </citation>
    <scope>NUCLEOTIDE SEQUENCE</scope>
</reference>
<dbReference type="AlphaFoldDB" id="Q9LD15"/>
<gene>
    <name evidence="1" type="primary">Class II</name>
</gene>
<reference evidence="1" key="2">
    <citation type="submission" date="2000-02" db="EMBL/GenBank/DDBJ databases">
        <authorList>
            <person name="Woessner J.P."/>
            <person name="Ferris P.J."/>
            <person name="Goodenough U.W."/>
        </authorList>
    </citation>
    <scope>NUCLEOTIDE SEQUENCE</scope>
</reference>
<dbReference type="RefSeq" id="XP_001692976.2">
    <property type="nucleotide sequence ID" value="XM_001692924.2"/>
</dbReference>
<dbReference type="KEGG" id="cre:CHLRE_12g537611v5"/>
<dbReference type="OrthoDB" id="530943at2759"/>
<name>Q9LD15_CHLRE</name>
<proteinExistence type="evidence at transcript level"/>